<evidence type="ECO:0000313" key="1">
    <source>
        <dbReference type="EMBL" id="GIY15146.1"/>
    </source>
</evidence>
<dbReference type="EMBL" id="BPLR01007203">
    <property type="protein sequence ID" value="GIY15146.1"/>
    <property type="molecule type" value="Genomic_DNA"/>
</dbReference>
<proteinExistence type="predicted"/>
<dbReference type="AlphaFoldDB" id="A0AAV4R4A4"/>
<organism evidence="1 2">
    <name type="scientific">Caerostris extrusa</name>
    <name type="common">Bark spider</name>
    <name type="synonym">Caerostris bankana</name>
    <dbReference type="NCBI Taxonomy" id="172846"/>
    <lineage>
        <taxon>Eukaryota</taxon>
        <taxon>Metazoa</taxon>
        <taxon>Ecdysozoa</taxon>
        <taxon>Arthropoda</taxon>
        <taxon>Chelicerata</taxon>
        <taxon>Arachnida</taxon>
        <taxon>Araneae</taxon>
        <taxon>Araneomorphae</taxon>
        <taxon>Entelegynae</taxon>
        <taxon>Araneoidea</taxon>
        <taxon>Araneidae</taxon>
        <taxon>Caerostris</taxon>
    </lineage>
</organism>
<evidence type="ECO:0000313" key="2">
    <source>
        <dbReference type="Proteomes" id="UP001054945"/>
    </source>
</evidence>
<accession>A0AAV4R4A4</accession>
<comment type="caution">
    <text evidence="1">The sequence shown here is derived from an EMBL/GenBank/DDBJ whole genome shotgun (WGS) entry which is preliminary data.</text>
</comment>
<reference evidence="1 2" key="1">
    <citation type="submission" date="2021-06" db="EMBL/GenBank/DDBJ databases">
        <title>Caerostris extrusa draft genome.</title>
        <authorList>
            <person name="Kono N."/>
            <person name="Arakawa K."/>
        </authorList>
    </citation>
    <scope>NUCLEOTIDE SEQUENCE [LARGE SCALE GENOMIC DNA]</scope>
</reference>
<dbReference type="Proteomes" id="UP001054945">
    <property type="component" value="Unassembled WGS sequence"/>
</dbReference>
<protein>
    <submittedName>
        <fullName evidence="1">Uncharacterized protein</fullName>
    </submittedName>
</protein>
<name>A0AAV4R4A4_CAEEX</name>
<gene>
    <name evidence="1" type="ORF">CEXT_730541</name>
</gene>
<sequence>MPRIRFSQSPMQIPIIPQENDSSKEEKEFFKTKLLVVKIAICAKEGLCKHLQRPLTRKALLNSLISCFG</sequence>
<keyword evidence="2" id="KW-1185">Reference proteome</keyword>